<proteinExistence type="predicted"/>
<dbReference type="Pfam" id="PF24035">
    <property type="entry name" value="DUF7344"/>
    <property type="match status" value="1"/>
</dbReference>
<feature type="transmembrane region" description="Helical" evidence="1">
    <location>
        <begin position="149"/>
        <end position="167"/>
    </location>
</feature>
<evidence type="ECO:0000313" key="3">
    <source>
        <dbReference type="EMBL" id="AUG46197.1"/>
    </source>
</evidence>
<keyword evidence="1" id="KW-1133">Transmembrane helix</keyword>
<name>A0A2H4ZUQ9_9EURY</name>
<keyword evidence="1" id="KW-0812">Transmembrane</keyword>
<organism evidence="3 4">
    <name type="scientific">Haloarcula taiwanensis</name>
    <dbReference type="NCBI Taxonomy" id="1932004"/>
    <lineage>
        <taxon>Archaea</taxon>
        <taxon>Methanobacteriati</taxon>
        <taxon>Methanobacteriota</taxon>
        <taxon>Stenosarchaea group</taxon>
        <taxon>Halobacteria</taxon>
        <taxon>Halobacteriales</taxon>
        <taxon>Haloarculaceae</taxon>
        <taxon>Haloarcula</taxon>
    </lineage>
</organism>
<protein>
    <recommendedName>
        <fullName evidence="2">DUF7344 domain-containing protein</fullName>
    </recommendedName>
</protein>
<sequence length="186" mass="20765">MGQVGVSRPEERQLSRDDVYDILSNQRRRYALHAIKQENERAELSDLAEQVAAWENDKCIQEITSTERHRVYTSMQQTHLPTLERAGVITHDNGTVTLTDTADGLDVYLDVVPGDSIPWAEYYLGLAAVSLALVVAVWVGVFPPSVPSLVWPTVITLLFLVSAAYHVKETRRLQLGAADKPPELLE</sequence>
<feature type="transmembrane region" description="Helical" evidence="1">
    <location>
        <begin position="122"/>
        <end position="143"/>
    </location>
</feature>
<dbReference type="OrthoDB" id="331021at2157"/>
<keyword evidence="1" id="KW-0472">Membrane</keyword>
<accession>A0A2H4ZUQ9</accession>
<keyword evidence="4" id="KW-1185">Reference proteome</keyword>
<dbReference type="AlphaFoldDB" id="A0A2H4ZUQ9"/>
<feature type="domain" description="DUF7344" evidence="2">
    <location>
        <begin position="20"/>
        <end position="95"/>
    </location>
</feature>
<gene>
    <name evidence="3" type="ORF">BVU17_01190</name>
</gene>
<dbReference type="EMBL" id="CP019154">
    <property type="protein sequence ID" value="AUG46197.1"/>
    <property type="molecule type" value="Genomic_DNA"/>
</dbReference>
<evidence type="ECO:0000256" key="1">
    <source>
        <dbReference type="SAM" id="Phobius"/>
    </source>
</evidence>
<evidence type="ECO:0000259" key="2">
    <source>
        <dbReference type="Pfam" id="PF24035"/>
    </source>
</evidence>
<dbReference type="KEGG" id="hta:BVU17_01190"/>
<dbReference type="Proteomes" id="UP000242917">
    <property type="component" value="Chromosome I"/>
</dbReference>
<dbReference type="InterPro" id="IPR055768">
    <property type="entry name" value="DUF7344"/>
</dbReference>
<reference evidence="3 4" key="1">
    <citation type="submission" date="2017-01" db="EMBL/GenBank/DDBJ databases">
        <title>A Red Light-Sensitive Sensory Rhodopsin I From Haloarcula taiwanensis, A New Haloarchaeon Isolated From Taiwan.</title>
        <authorList>
            <person name="Yang C.-S."/>
            <person name="Han Y.-A."/>
            <person name="Chen P.-C."/>
            <person name="Ng W.V."/>
            <person name="Chen T.-W."/>
        </authorList>
    </citation>
    <scope>NUCLEOTIDE SEQUENCE [LARGE SCALE GENOMIC DNA]</scope>
    <source>
        <strain evidence="3 4">Taiwanensis</strain>
    </source>
</reference>
<evidence type="ECO:0000313" key="4">
    <source>
        <dbReference type="Proteomes" id="UP000242917"/>
    </source>
</evidence>